<evidence type="ECO:0000256" key="1">
    <source>
        <dbReference type="SAM" id="MobiDB-lite"/>
    </source>
</evidence>
<name>A0A448X4G6_9PLAT</name>
<feature type="non-terminal residue" evidence="2">
    <location>
        <position position="96"/>
    </location>
</feature>
<keyword evidence="3" id="KW-1185">Reference proteome</keyword>
<protein>
    <submittedName>
        <fullName evidence="2">Uncharacterized protein</fullName>
    </submittedName>
</protein>
<feature type="region of interest" description="Disordered" evidence="1">
    <location>
        <begin position="1"/>
        <end position="40"/>
    </location>
</feature>
<feature type="compositionally biased region" description="Polar residues" evidence="1">
    <location>
        <begin position="62"/>
        <end position="77"/>
    </location>
</feature>
<organism evidence="2 3">
    <name type="scientific">Protopolystoma xenopodis</name>
    <dbReference type="NCBI Taxonomy" id="117903"/>
    <lineage>
        <taxon>Eukaryota</taxon>
        <taxon>Metazoa</taxon>
        <taxon>Spiralia</taxon>
        <taxon>Lophotrochozoa</taxon>
        <taxon>Platyhelminthes</taxon>
        <taxon>Monogenea</taxon>
        <taxon>Polyopisthocotylea</taxon>
        <taxon>Polystomatidea</taxon>
        <taxon>Polystomatidae</taxon>
        <taxon>Protopolystoma</taxon>
    </lineage>
</organism>
<gene>
    <name evidence="2" type="ORF">PXEA_LOCUS21220</name>
</gene>
<feature type="compositionally biased region" description="Low complexity" evidence="1">
    <location>
        <begin position="9"/>
        <end position="25"/>
    </location>
</feature>
<dbReference type="EMBL" id="CAAALY010089835">
    <property type="protein sequence ID" value="VEL27780.1"/>
    <property type="molecule type" value="Genomic_DNA"/>
</dbReference>
<evidence type="ECO:0000313" key="2">
    <source>
        <dbReference type="EMBL" id="VEL27780.1"/>
    </source>
</evidence>
<dbReference type="AlphaFoldDB" id="A0A448X4G6"/>
<evidence type="ECO:0000313" key="3">
    <source>
        <dbReference type="Proteomes" id="UP000784294"/>
    </source>
</evidence>
<accession>A0A448X4G6</accession>
<reference evidence="2" key="1">
    <citation type="submission" date="2018-11" db="EMBL/GenBank/DDBJ databases">
        <authorList>
            <consortium name="Pathogen Informatics"/>
        </authorList>
    </citation>
    <scope>NUCLEOTIDE SEQUENCE</scope>
</reference>
<feature type="region of interest" description="Disordered" evidence="1">
    <location>
        <begin position="61"/>
        <end position="96"/>
    </location>
</feature>
<sequence>MTMIRGAFQRASQAQQPQPTASYPSNHQTLSDPTRDEGIIDGLDEEDTAVQGLNFGRLGQLARSQMMDTPPWQSSNPQDEEIDDDTLAATGISRAK</sequence>
<dbReference type="Proteomes" id="UP000784294">
    <property type="component" value="Unassembled WGS sequence"/>
</dbReference>
<proteinExistence type="predicted"/>
<comment type="caution">
    <text evidence="2">The sequence shown here is derived from an EMBL/GenBank/DDBJ whole genome shotgun (WGS) entry which is preliminary data.</text>
</comment>